<keyword evidence="6 16" id="KW-0963">Cytoplasm</keyword>
<dbReference type="HAMAP" id="MF_01382">
    <property type="entry name" value="SecA"/>
    <property type="match status" value="1"/>
</dbReference>
<dbReference type="CDD" id="cd17928">
    <property type="entry name" value="DEXDc_SecA"/>
    <property type="match status" value="1"/>
</dbReference>
<dbReference type="GO" id="GO:0006605">
    <property type="term" value="P:protein targeting"/>
    <property type="evidence" value="ECO:0007669"/>
    <property type="project" value="UniProtKB-UniRule"/>
</dbReference>
<keyword evidence="4 16" id="KW-0813">Transport</keyword>
<protein>
    <recommendedName>
        <fullName evidence="16 17">Protein translocase subunit SecA</fullName>
        <ecNumber evidence="16">7.4.2.8</ecNumber>
    </recommendedName>
</protein>
<evidence type="ECO:0000256" key="4">
    <source>
        <dbReference type="ARBA" id="ARBA00022448"/>
    </source>
</evidence>
<dbReference type="Pfam" id="PF02810">
    <property type="entry name" value="SEC-C"/>
    <property type="match status" value="1"/>
</dbReference>
<evidence type="ECO:0000256" key="11">
    <source>
        <dbReference type="ARBA" id="ARBA00022840"/>
    </source>
</evidence>
<feature type="region of interest" description="Disordered" evidence="19">
    <location>
        <begin position="815"/>
        <end position="839"/>
    </location>
</feature>
<evidence type="ECO:0000259" key="22">
    <source>
        <dbReference type="PROSITE" id="PS51196"/>
    </source>
</evidence>
<dbReference type="PRINTS" id="PR00906">
    <property type="entry name" value="SECA"/>
</dbReference>
<dbReference type="SUPFAM" id="SSF81886">
    <property type="entry name" value="Helical scaffold and wing domains of SecA"/>
    <property type="match status" value="1"/>
</dbReference>
<dbReference type="AlphaFoldDB" id="A0A1W1WTK0"/>
<dbReference type="STRING" id="1069081.SAMN05660197_1426"/>
<keyword evidence="5 16" id="KW-1003">Cell membrane</keyword>
<dbReference type="InterPro" id="IPR044722">
    <property type="entry name" value="SecA_SF2_C"/>
</dbReference>
<feature type="domain" description="SecA family profile" evidence="22">
    <location>
        <begin position="3"/>
        <end position="574"/>
    </location>
</feature>
<dbReference type="GO" id="GO:0065002">
    <property type="term" value="P:intracellular protein transmembrane transport"/>
    <property type="evidence" value="ECO:0007669"/>
    <property type="project" value="UniProtKB-UniRule"/>
</dbReference>
<dbReference type="InterPro" id="IPR004027">
    <property type="entry name" value="SEC_C_motif"/>
</dbReference>
<evidence type="ECO:0000256" key="15">
    <source>
        <dbReference type="ARBA" id="ARBA00023136"/>
    </source>
</evidence>
<dbReference type="OrthoDB" id="9805579at2"/>
<keyword evidence="11 16" id="KW-0067">ATP-binding</keyword>
<keyword evidence="15 16" id="KW-0472">Membrane</keyword>
<dbReference type="GO" id="GO:0031522">
    <property type="term" value="C:cell envelope Sec protein transport complex"/>
    <property type="evidence" value="ECO:0007669"/>
    <property type="project" value="TreeGrafter"/>
</dbReference>
<feature type="domain" description="Helicase C-terminal" evidence="21">
    <location>
        <begin position="406"/>
        <end position="590"/>
    </location>
</feature>
<comment type="function">
    <text evidence="16">Part of the Sec protein translocase complex. Interacts with the SecYEG preprotein conducting channel. Has a central role in coupling the hydrolysis of ATP to the transfer of proteins into and across the cell membrane, serving as an ATP-driven molecular motor driving the stepwise translocation of polypeptide chains across the membrane.</text>
</comment>
<keyword evidence="14 16" id="KW-0811">Translocation</keyword>
<keyword evidence="9 16" id="KW-0547">Nucleotide-binding</keyword>
<evidence type="ECO:0000256" key="16">
    <source>
        <dbReference type="HAMAP-Rule" id="MF_01382"/>
    </source>
</evidence>
<dbReference type="SUPFAM" id="SSF52540">
    <property type="entry name" value="P-loop containing nucleoside triphosphate hydrolases"/>
    <property type="match status" value="2"/>
</dbReference>
<feature type="coiled-coil region" evidence="18">
    <location>
        <begin position="779"/>
        <end position="813"/>
    </location>
</feature>
<dbReference type="Pfam" id="PF01043">
    <property type="entry name" value="SecA_PP_bind"/>
    <property type="match status" value="1"/>
</dbReference>
<keyword evidence="8" id="KW-0479">Metal-binding</keyword>
<evidence type="ECO:0000313" key="24">
    <source>
        <dbReference type="Proteomes" id="UP000192602"/>
    </source>
</evidence>
<dbReference type="InterPro" id="IPR027417">
    <property type="entry name" value="P-loop_NTPase"/>
</dbReference>
<dbReference type="SMART" id="SM00958">
    <property type="entry name" value="SecA_PP_bind"/>
    <property type="match status" value="1"/>
</dbReference>
<evidence type="ECO:0000256" key="3">
    <source>
        <dbReference type="ARBA" id="ARBA00007650"/>
    </source>
</evidence>
<comment type="subcellular location">
    <subcellularLocation>
        <location evidence="16">Cell membrane</location>
        <topology evidence="16">Peripheral membrane protein</topology>
        <orientation evidence="16">Cytoplasmic side</orientation>
    </subcellularLocation>
    <subcellularLocation>
        <location evidence="16">Cytoplasm</location>
    </subcellularLocation>
    <subcellularLocation>
        <location evidence="2">Membrane</location>
        <topology evidence="2">Peripheral membrane protein</topology>
    </subcellularLocation>
    <text evidence="16">Distribution is 50-50.</text>
</comment>
<dbReference type="EC" id="7.4.2.8" evidence="16"/>
<evidence type="ECO:0000256" key="9">
    <source>
        <dbReference type="ARBA" id="ARBA00022741"/>
    </source>
</evidence>
<dbReference type="PROSITE" id="PS51196">
    <property type="entry name" value="SECA_MOTOR_DEAD"/>
    <property type="match status" value="1"/>
</dbReference>
<evidence type="ECO:0000256" key="12">
    <source>
        <dbReference type="ARBA" id="ARBA00022927"/>
    </source>
</evidence>
<dbReference type="InterPro" id="IPR014018">
    <property type="entry name" value="SecA_motor_DEAD"/>
</dbReference>
<dbReference type="InterPro" id="IPR011116">
    <property type="entry name" value="SecA_Wing/Scaffold"/>
</dbReference>
<evidence type="ECO:0000256" key="18">
    <source>
        <dbReference type="SAM" id="Coils"/>
    </source>
</evidence>
<dbReference type="SUPFAM" id="SSF81767">
    <property type="entry name" value="Pre-protein crosslinking domain of SecA"/>
    <property type="match status" value="1"/>
</dbReference>
<comment type="subunit">
    <text evidence="16">Monomer and homodimer. Part of the essential Sec protein translocation apparatus which comprises SecA, SecYEG and auxiliary proteins SecDF. Other proteins may also be involved.</text>
</comment>
<feature type="binding site" evidence="16">
    <location>
        <position position="496"/>
    </location>
    <ligand>
        <name>ATP</name>
        <dbReference type="ChEBI" id="CHEBI:30616"/>
    </ligand>
</feature>
<dbReference type="PANTHER" id="PTHR30612">
    <property type="entry name" value="SECA INNER MEMBRANE COMPONENT OF SEC PROTEIN SECRETION SYSTEM"/>
    <property type="match status" value="1"/>
</dbReference>
<evidence type="ECO:0000256" key="8">
    <source>
        <dbReference type="ARBA" id="ARBA00022723"/>
    </source>
</evidence>
<feature type="coiled-coil region" evidence="18">
    <location>
        <begin position="40"/>
        <end position="67"/>
    </location>
</feature>
<dbReference type="PANTHER" id="PTHR30612:SF0">
    <property type="entry name" value="CHLOROPLAST PROTEIN-TRANSPORTING ATPASE"/>
    <property type="match status" value="1"/>
</dbReference>
<feature type="binding site" evidence="16">
    <location>
        <position position="88"/>
    </location>
    <ligand>
        <name>ATP</name>
        <dbReference type="ChEBI" id="CHEBI:30616"/>
    </ligand>
</feature>
<evidence type="ECO:0000313" key="23">
    <source>
        <dbReference type="EMBL" id="SMC09607.1"/>
    </source>
</evidence>
<name>A0A1W1WTK0_9BACT</name>
<dbReference type="GO" id="GO:0005886">
    <property type="term" value="C:plasma membrane"/>
    <property type="evidence" value="ECO:0007669"/>
    <property type="project" value="UniProtKB-SubCell"/>
</dbReference>
<dbReference type="GO" id="GO:0005524">
    <property type="term" value="F:ATP binding"/>
    <property type="evidence" value="ECO:0007669"/>
    <property type="project" value="UniProtKB-UniRule"/>
</dbReference>
<dbReference type="InterPro" id="IPR001650">
    <property type="entry name" value="Helicase_C-like"/>
</dbReference>
<dbReference type="Proteomes" id="UP000192602">
    <property type="component" value="Unassembled WGS sequence"/>
</dbReference>
<dbReference type="PROSITE" id="PS51192">
    <property type="entry name" value="HELICASE_ATP_BIND_1"/>
    <property type="match status" value="1"/>
</dbReference>
<sequence length="870" mass="99769">MLKSVVHKIIGTKNDRELKRYQKRVKKINALEPKYEKLSDEELKKAFDELRQKVKNGEATMDEVLEDSFAITREASKRVLGMRHYDVQLIGGMVLHEGKIAEMKTGEGKTLVATLAVALNAMTGEGVHVVTVNDYLAKRDATEMGKLYEFLGYSTGCITSEIQDDLERKKQYQCDITYGTNNEFGFDYLRDNMKYSLDEIVQRGHNYAIVDEVDSILIDEARTPLIISGPTNRKLDTYIKADKIAKQLERDKHFTVDEKDRVILLTQEGIAKAEELFGVDNLYSMENAILAHHLDQALKANHLFQKDVDYVVKNGEVVIVDEFTGRLSEGRRFSEGLHQALEAKEGVQIQEESQTLADITFQNYFRLYKKLAGMTGTAQTEATEFAEIYGLEVISIPTNRPVIRKDLDDLIFKTEKEKFDAVVKKIKELHKKGQPVLVGTTSIEKNELLHKLLTKEKIPHTILNAKHHEKEAEIIAQAGKKGAVTVATNMAGRGVDIKIDDEVRELGGLFILGTERHESRRIDNQLRGRAGRQGDPGASQFFLSLEDNLLRIFGGDRIKNIMNRLGIEEGEHIESKMVTRAVEKAQKKVENLHFESRKHILEYDDVANEQRKTIYKFRQELLNPEYDIDSKIKENRAEIVEDILHECEIFPEMPKEDFKLEKLVKKIQEDFNASFSQEELQNRDYEDLKAYILQKLENEYEEKMGRLDNAQRREIERILYLQVLDNAWREHLYQMDILKTGIGLRGYNQKDPLVEYKKESYNLFIELIHRIKSEAIKTLHMIQLRDEAEEEELRRLEAELAKMEEEVKQAAVLQHGQDMQQEESSSHKPLVGTKKPARNEPCPCGSGKKYKHCCGKSGPKKGVLATAANG</sequence>
<evidence type="ECO:0000259" key="20">
    <source>
        <dbReference type="PROSITE" id="PS51192"/>
    </source>
</evidence>
<evidence type="ECO:0000256" key="6">
    <source>
        <dbReference type="ARBA" id="ARBA00022490"/>
    </source>
</evidence>
<evidence type="ECO:0000256" key="19">
    <source>
        <dbReference type="SAM" id="MobiDB-lite"/>
    </source>
</evidence>
<evidence type="ECO:0000259" key="21">
    <source>
        <dbReference type="PROSITE" id="PS51194"/>
    </source>
</evidence>
<dbReference type="Gene3D" id="3.90.1440.10">
    <property type="entry name" value="SecA, preprotein cross-linking domain"/>
    <property type="match status" value="1"/>
</dbReference>
<dbReference type="Pfam" id="PF21090">
    <property type="entry name" value="P-loop_SecA"/>
    <property type="match status" value="1"/>
</dbReference>
<comment type="catalytic activity">
    <reaction evidence="16">
        <text>ATP + H2O + cellular proteinSide 1 = ADP + phosphate + cellular proteinSide 2.</text>
        <dbReference type="EC" id="7.4.2.8"/>
    </reaction>
</comment>
<dbReference type="GO" id="GO:0008564">
    <property type="term" value="F:protein-exporting ATPase activity"/>
    <property type="evidence" value="ECO:0007669"/>
    <property type="project" value="UniProtKB-EC"/>
</dbReference>
<dbReference type="Pfam" id="PF07517">
    <property type="entry name" value="SecA_DEAD"/>
    <property type="match status" value="1"/>
</dbReference>
<evidence type="ECO:0000256" key="17">
    <source>
        <dbReference type="RuleBase" id="RU003874"/>
    </source>
</evidence>
<feature type="binding site" evidence="16">
    <location>
        <begin position="106"/>
        <end position="110"/>
    </location>
    <ligand>
        <name>ATP</name>
        <dbReference type="ChEBI" id="CHEBI:30616"/>
    </ligand>
</feature>
<keyword evidence="13 16" id="KW-1278">Translocase</keyword>
<dbReference type="SMART" id="SM00957">
    <property type="entry name" value="SecA_DEAD"/>
    <property type="match status" value="1"/>
</dbReference>
<evidence type="ECO:0000256" key="1">
    <source>
        <dbReference type="ARBA" id="ARBA00001947"/>
    </source>
</evidence>
<dbReference type="NCBIfam" id="TIGR00963">
    <property type="entry name" value="secA"/>
    <property type="match status" value="1"/>
</dbReference>
<evidence type="ECO:0000256" key="5">
    <source>
        <dbReference type="ARBA" id="ARBA00022475"/>
    </source>
</evidence>
<dbReference type="FunFam" id="3.40.50.300:FF:000429">
    <property type="entry name" value="Preprotein translocase subunit SecA"/>
    <property type="match status" value="1"/>
</dbReference>
<dbReference type="Pfam" id="PF07516">
    <property type="entry name" value="SecA_SW"/>
    <property type="match status" value="1"/>
</dbReference>
<evidence type="ECO:0000256" key="7">
    <source>
        <dbReference type="ARBA" id="ARBA00022519"/>
    </source>
</evidence>
<dbReference type="Gene3D" id="1.10.3060.10">
    <property type="entry name" value="Helical scaffold and wing domains of SecA"/>
    <property type="match status" value="1"/>
</dbReference>
<dbReference type="RefSeq" id="WP_084275823.1">
    <property type="nucleotide sequence ID" value="NZ_AP026671.1"/>
</dbReference>
<gene>
    <name evidence="16" type="primary">secA</name>
    <name evidence="23" type="ORF">SAMN05660197_1426</name>
</gene>
<dbReference type="FunFam" id="3.90.1440.10:FF:000003">
    <property type="entry name" value="Preprotein translocase SecA subunit"/>
    <property type="match status" value="1"/>
</dbReference>
<dbReference type="PROSITE" id="PS51194">
    <property type="entry name" value="HELICASE_CTER"/>
    <property type="match status" value="1"/>
</dbReference>
<keyword evidence="10" id="KW-0862">Zinc</keyword>
<dbReference type="GO" id="GO:0017038">
    <property type="term" value="P:protein import"/>
    <property type="evidence" value="ECO:0007669"/>
    <property type="project" value="InterPro"/>
</dbReference>
<dbReference type="GO" id="GO:0005829">
    <property type="term" value="C:cytosol"/>
    <property type="evidence" value="ECO:0007669"/>
    <property type="project" value="TreeGrafter"/>
</dbReference>
<dbReference type="GO" id="GO:0046872">
    <property type="term" value="F:metal ion binding"/>
    <property type="evidence" value="ECO:0007669"/>
    <property type="project" value="UniProtKB-KW"/>
</dbReference>
<dbReference type="SMART" id="SM00490">
    <property type="entry name" value="HELICc"/>
    <property type="match status" value="1"/>
</dbReference>
<dbReference type="Gene3D" id="3.40.50.300">
    <property type="entry name" value="P-loop containing nucleotide triphosphate hydrolases"/>
    <property type="match status" value="3"/>
</dbReference>
<dbReference type="NCBIfam" id="NF009538">
    <property type="entry name" value="PRK12904.1"/>
    <property type="match status" value="1"/>
</dbReference>
<dbReference type="EMBL" id="FWWZ01000001">
    <property type="protein sequence ID" value="SMC09607.1"/>
    <property type="molecule type" value="Genomic_DNA"/>
</dbReference>
<feature type="domain" description="Helicase ATP-binding" evidence="20">
    <location>
        <begin position="90"/>
        <end position="249"/>
    </location>
</feature>
<evidence type="ECO:0000256" key="10">
    <source>
        <dbReference type="ARBA" id="ARBA00022833"/>
    </source>
</evidence>
<evidence type="ECO:0000256" key="13">
    <source>
        <dbReference type="ARBA" id="ARBA00022967"/>
    </source>
</evidence>
<keyword evidence="18" id="KW-0175">Coiled coil</keyword>
<dbReference type="InterPro" id="IPR036670">
    <property type="entry name" value="SecA_X-link_sf"/>
</dbReference>
<comment type="similarity">
    <text evidence="3 16 17">Belongs to the SecA family.</text>
</comment>
<dbReference type="GO" id="GO:0043952">
    <property type="term" value="P:protein transport by the Sec complex"/>
    <property type="evidence" value="ECO:0007669"/>
    <property type="project" value="TreeGrafter"/>
</dbReference>
<keyword evidence="7" id="KW-0997">Cell inner membrane</keyword>
<keyword evidence="12 16" id="KW-0653">Protein transport</keyword>
<dbReference type="InterPro" id="IPR014001">
    <property type="entry name" value="Helicase_ATP-bd"/>
</dbReference>
<comment type="cofactor">
    <cofactor evidence="1">
        <name>Zn(2+)</name>
        <dbReference type="ChEBI" id="CHEBI:29105"/>
    </cofactor>
</comment>
<organism evidence="23 24">
    <name type="scientific">Nitratiruptor tergarcus DSM 16512</name>
    <dbReference type="NCBI Taxonomy" id="1069081"/>
    <lineage>
        <taxon>Bacteria</taxon>
        <taxon>Pseudomonadati</taxon>
        <taxon>Campylobacterota</taxon>
        <taxon>Epsilonproteobacteria</taxon>
        <taxon>Nautiliales</taxon>
        <taxon>Nitratiruptoraceae</taxon>
        <taxon>Nitratiruptor</taxon>
    </lineage>
</organism>
<reference evidence="24" key="1">
    <citation type="submission" date="2017-04" db="EMBL/GenBank/DDBJ databases">
        <authorList>
            <person name="Varghese N."/>
            <person name="Submissions S."/>
        </authorList>
    </citation>
    <scope>NUCLEOTIDE SEQUENCE [LARGE SCALE GENOMIC DNA]</scope>
    <source>
        <strain evidence="24">DSM 16512</strain>
    </source>
</reference>
<dbReference type="NCBIfam" id="NF006630">
    <property type="entry name" value="PRK09200.1"/>
    <property type="match status" value="1"/>
</dbReference>
<dbReference type="InterPro" id="IPR036266">
    <property type="entry name" value="SecA_Wing/Scaffold_sf"/>
</dbReference>
<dbReference type="InterPro" id="IPR000185">
    <property type="entry name" value="SecA"/>
</dbReference>
<keyword evidence="24" id="KW-1185">Reference proteome</keyword>
<proteinExistence type="inferred from homology"/>
<dbReference type="InterPro" id="IPR011130">
    <property type="entry name" value="SecA_preprotein_X-link_dom"/>
</dbReference>
<evidence type="ECO:0000256" key="14">
    <source>
        <dbReference type="ARBA" id="ARBA00023010"/>
    </source>
</evidence>
<dbReference type="CDD" id="cd18803">
    <property type="entry name" value="SF2_C_secA"/>
    <property type="match status" value="1"/>
</dbReference>
<evidence type="ECO:0000256" key="2">
    <source>
        <dbReference type="ARBA" id="ARBA00004170"/>
    </source>
</evidence>
<accession>A0A1W1WTK0</accession>
<dbReference type="InterPro" id="IPR011115">
    <property type="entry name" value="SecA_DEAD"/>
</dbReference>